<reference evidence="11" key="1">
    <citation type="submission" date="2024-06" db="EMBL/GenBank/DDBJ databases">
        <title>Multi-omics analyses provide insights into the biosynthesis of the anticancer antibiotic pleurotin in Hohenbuehelia grisea.</title>
        <authorList>
            <person name="Weaver J.A."/>
            <person name="Alberti F."/>
        </authorList>
    </citation>
    <scope>NUCLEOTIDE SEQUENCE [LARGE SCALE GENOMIC DNA]</scope>
    <source>
        <strain evidence="11">T-177</strain>
    </source>
</reference>
<keyword evidence="7" id="KW-0378">Hydrolase</keyword>
<keyword evidence="5" id="KW-0964">Secreted</keyword>
<accession>A0ABR3JMM1</accession>
<evidence type="ECO:0000256" key="7">
    <source>
        <dbReference type="ARBA" id="ARBA00022801"/>
    </source>
</evidence>
<protein>
    <recommendedName>
        <fullName evidence="4">mannan endo-1,4-beta-mannosidase</fullName>
        <ecNumber evidence="4">3.2.1.78</ecNumber>
    </recommendedName>
</protein>
<evidence type="ECO:0000256" key="5">
    <source>
        <dbReference type="ARBA" id="ARBA00022525"/>
    </source>
</evidence>
<dbReference type="SUPFAM" id="SSF51445">
    <property type="entry name" value="(Trans)glycosidases"/>
    <property type="match status" value="1"/>
</dbReference>
<dbReference type="Pfam" id="PF26410">
    <property type="entry name" value="GH5_mannosidase"/>
    <property type="match status" value="1"/>
</dbReference>
<dbReference type="EMBL" id="JASNQZ010000006">
    <property type="protein sequence ID" value="KAL0956597.1"/>
    <property type="molecule type" value="Genomic_DNA"/>
</dbReference>
<dbReference type="EC" id="3.2.1.78" evidence="4"/>
<dbReference type="InterPro" id="IPR045053">
    <property type="entry name" value="MAN-like"/>
</dbReference>
<evidence type="ECO:0000256" key="6">
    <source>
        <dbReference type="ARBA" id="ARBA00022729"/>
    </source>
</evidence>
<evidence type="ECO:0000256" key="3">
    <source>
        <dbReference type="ARBA" id="ARBA00005641"/>
    </source>
</evidence>
<evidence type="ECO:0000256" key="2">
    <source>
        <dbReference type="ARBA" id="ARBA00004613"/>
    </source>
</evidence>
<keyword evidence="8" id="KW-0326">Glycosidase</keyword>
<evidence type="ECO:0000256" key="1">
    <source>
        <dbReference type="ARBA" id="ARBA00001678"/>
    </source>
</evidence>
<keyword evidence="11" id="KW-1185">Reference proteome</keyword>
<dbReference type="Gene3D" id="3.20.20.80">
    <property type="entry name" value="Glycosidases"/>
    <property type="match status" value="1"/>
</dbReference>
<keyword evidence="6" id="KW-0732">Signal</keyword>
<gene>
    <name evidence="10" type="ORF">HGRIS_002734</name>
</gene>
<evidence type="ECO:0000256" key="4">
    <source>
        <dbReference type="ARBA" id="ARBA00012706"/>
    </source>
</evidence>
<comment type="caution">
    <text evidence="10">The sequence shown here is derived from an EMBL/GenBank/DDBJ whole genome shotgun (WGS) entry which is preliminary data.</text>
</comment>
<dbReference type="PANTHER" id="PTHR31451:SF39">
    <property type="entry name" value="MANNAN ENDO-1,4-BETA-MANNOSIDASE 1"/>
    <property type="match status" value="1"/>
</dbReference>
<comment type="catalytic activity">
    <reaction evidence="1">
        <text>Random hydrolysis of (1-&gt;4)-beta-D-mannosidic linkages in mannans, galactomannans and glucomannans.</text>
        <dbReference type="EC" id="3.2.1.78"/>
    </reaction>
</comment>
<comment type="subcellular location">
    <subcellularLocation>
        <location evidence="2">Secreted</location>
    </subcellularLocation>
</comment>
<comment type="similarity">
    <text evidence="3">Belongs to the glycosyl hydrolase 5 (cellulase A) family.</text>
</comment>
<sequence length="154" mass="16755">MDVYVKQILGSSNHDLFYTDAKVNAAFKNYIKTFVGRYVNEPTIMAWELANEPRCKGSTGTWSGSCTTTTITNWAKDISAYIKSIDSNHLVAIGDEGFYNQPGAPTYPYQGGEGVDFDANLGISTIDFGTAHVSTLICGGLILLLTCYSPTPYV</sequence>
<dbReference type="InterPro" id="IPR001547">
    <property type="entry name" value="Glyco_hydro_5"/>
</dbReference>
<dbReference type="InterPro" id="IPR017853">
    <property type="entry name" value="GH"/>
</dbReference>
<dbReference type="Proteomes" id="UP001556367">
    <property type="component" value="Unassembled WGS sequence"/>
</dbReference>
<evidence type="ECO:0000313" key="10">
    <source>
        <dbReference type="EMBL" id="KAL0956597.1"/>
    </source>
</evidence>
<evidence type="ECO:0000256" key="8">
    <source>
        <dbReference type="ARBA" id="ARBA00023295"/>
    </source>
</evidence>
<feature type="domain" description="Glycoside hydrolase family 5" evidence="9">
    <location>
        <begin position="16"/>
        <end position="100"/>
    </location>
</feature>
<evidence type="ECO:0000259" key="9">
    <source>
        <dbReference type="Pfam" id="PF26410"/>
    </source>
</evidence>
<proteinExistence type="inferred from homology"/>
<name>A0ABR3JMM1_9AGAR</name>
<evidence type="ECO:0000313" key="11">
    <source>
        <dbReference type="Proteomes" id="UP001556367"/>
    </source>
</evidence>
<organism evidence="10 11">
    <name type="scientific">Hohenbuehelia grisea</name>
    <dbReference type="NCBI Taxonomy" id="104357"/>
    <lineage>
        <taxon>Eukaryota</taxon>
        <taxon>Fungi</taxon>
        <taxon>Dikarya</taxon>
        <taxon>Basidiomycota</taxon>
        <taxon>Agaricomycotina</taxon>
        <taxon>Agaricomycetes</taxon>
        <taxon>Agaricomycetidae</taxon>
        <taxon>Agaricales</taxon>
        <taxon>Pleurotineae</taxon>
        <taxon>Pleurotaceae</taxon>
        <taxon>Hohenbuehelia</taxon>
    </lineage>
</organism>
<dbReference type="PANTHER" id="PTHR31451">
    <property type="match status" value="1"/>
</dbReference>